<organism evidence="10 11">
    <name type="scientific">Momordica charantia</name>
    <name type="common">Bitter gourd</name>
    <name type="synonym">Balsam pear</name>
    <dbReference type="NCBI Taxonomy" id="3673"/>
    <lineage>
        <taxon>Eukaryota</taxon>
        <taxon>Viridiplantae</taxon>
        <taxon>Streptophyta</taxon>
        <taxon>Embryophyta</taxon>
        <taxon>Tracheophyta</taxon>
        <taxon>Spermatophyta</taxon>
        <taxon>Magnoliopsida</taxon>
        <taxon>eudicotyledons</taxon>
        <taxon>Gunneridae</taxon>
        <taxon>Pentapetalae</taxon>
        <taxon>rosids</taxon>
        <taxon>fabids</taxon>
        <taxon>Cucurbitales</taxon>
        <taxon>Cucurbitaceae</taxon>
        <taxon>Momordiceae</taxon>
        <taxon>Momordica</taxon>
    </lineage>
</organism>
<keyword evidence="4 8" id="KW-0732">Signal</keyword>
<dbReference type="PANTHER" id="PTHR32448">
    <property type="entry name" value="OS08G0158400 PROTEIN"/>
    <property type="match status" value="1"/>
</dbReference>
<dbReference type="KEGG" id="mcha:111015694"/>
<keyword evidence="5" id="KW-0274">FAD</keyword>
<dbReference type="GO" id="GO:0016491">
    <property type="term" value="F:oxidoreductase activity"/>
    <property type="evidence" value="ECO:0007669"/>
    <property type="project" value="InterPro"/>
</dbReference>
<keyword evidence="3" id="KW-0285">Flavoprotein</keyword>
<evidence type="ECO:0000256" key="6">
    <source>
        <dbReference type="ARBA" id="ARBA00023157"/>
    </source>
</evidence>
<dbReference type="OrthoDB" id="407275at2759"/>
<dbReference type="InterPro" id="IPR016169">
    <property type="entry name" value="FAD-bd_PCMH_sub2"/>
</dbReference>
<evidence type="ECO:0000256" key="2">
    <source>
        <dbReference type="ARBA" id="ARBA00005466"/>
    </source>
</evidence>
<dbReference type="Proteomes" id="UP000504603">
    <property type="component" value="Unplaced"/>
</dbReference>
<dbReference type="InterPro" id="IPR016167">
    <property type="entry name" value="FAD-bd_PCMH_sub1"/>
</dbReference>
<reference evidence="11" key="1">
    <citation type="submission" date="2025-08" db="UniProtKB">
        <authorList>
            <consortium name="RefSeq"/>
        </authorList>
    </citation>
    <scope>IDENTIFICATION</scope>
    <source>
        <strain evidence="11">OHB3-1</strain>
    </source>
</reference>
<evidence type="ECO:0000313" key="10">
    <source>
        <dbReference type="Proteomes" id="UP000504603"/>
    </source>
</evidence>
<evidence type="ECO:0000259" key="9">
    <source>
        <dbReference type="PROSITE" id="PS51387"/>
    </source>
</evidence>
<dbReference type="RefSeq" id="XP_022146487.1">
    <property type="nucleotide sequence ID" value="XM_022290795.1"/>
</dbReference>
<feature type="signal peptide" evidence="8">
    <location>
        <begin position="1"/>
        <end position="32"/>
    </location>
</feature>
<dbReference type="AlphaFoldDB" id="A0A6J1CZP7"/>
<dbReference type="GO" id="GO:1901696">
    <property type="term" value="P:cannabinoid biosynthetic process"/>
    <property type="evidence" value="ECO:0007669"/>
    <property type="project" value="UniProtKB-ARBA"/>
</dbReference>
<evidence type="ECO:0000256" key="3">
    <source>
        <dbReference type="ARBA" id="ARBA00022630"/>
    </source>
</evidence>
<evidence type="ECO:0000256" key="4">
    <source>
        <dbReference type="ARBA" id="ARBA00022729"/>
    </source>
</evidence>
<feature type="chain" id="PRO_5026838889" evidence="8">
    <location>
        <begin position="33"/>
        <end position="542"/>
    </location>
</feature>
<comment type="similarity">
    <text evidence="2">Belongs to the oxygen-dependent FAD-linked oxidoreductase family.</text>
</comment>
<keyword evidence="10" id="KW-1185">Reference proteome</keyword>
<dbReference type="Pfam" id="PF08031">
    <property type="entry name" value="BBE"/>
    <property type="match status" value="1"/>
</dbReference>
<dbReference type="Pfam" id="PF01565">
    <property type="entry name" value="FAD_binding_4"/>
    <property type="match status" value="1"/>
</dbReference>
<gene>
    <name evidence="11" type="primary">LOC111015694</name>
</gene>
<dbReference type="InterPro" id="IPR006094">
    <property type="entry name" value="Oxid_FAD_bind_N"/>
</dbReference>
<sequence length="542" mass="59790">MSQRQPAMAVPNSPTIPIFLALLLLLASMAASAPIPSSQILLECLTNHSSSSAYPISKVTFFPDNPSFIPTLKSYIRNLRFTSPTTPKPVFIIAPTHTSHIQASVTCCKIHGLEIRTRSGGHDYDGLSYVSDSPFVLLDMFNLRAVTVDLKDESAWVESGATLGEVYFKIGEKSKLHGFPAGVCPTVGVGGHVSGAGYGSLMRKFGVSVDYILDATMVGANGTLLDRKSMGEDLFWAIRGGGGASFGVIVSWKFKLVPLPEKVTVFRIERTMEEGAVDILYKWQEVAPKTDENLFIRVVFHTTTRKTGSTILAKFISLFVGDAQKLFALMSASFPELGVKAEDCKEMSWIETVLFWSNYPIGTPLTVLQDRQPKSEAKFLKKKSDYVQTPIPRADLEAVMKKMIEMGTVALTFNPYGGKMDALPETATPFPFRVGNLYKIQYSAQWKEEGDAAAQQNLKLIRDLYELMTPYVSKSPRCAYLNYRDVDLGVNGKNGSATYEQASAWGIKYFKGNFEKLVKVKTAADPENFFRCEQCIPPVATT</sequence>
<dbReference type="FunFam" id="3.30.43.10:FF:000004">
    <property type="entry name" value="Berberine bridge enzyme-like 15"/>
    <property type="match status" value="1"/>
</dbReference>
<keyword evidence="6" id="KW-1015">Disulfide bond</keyword>
<dbReference type="GeneID" id="111015694"/>
<evidence type="ECO:0000256" key="1">
    <source>
        <dbReference type="ARBA" id="ARBA00001974"/>
    </source>
</evidence>
<evidence type="ECO:0000313" key="11">
    <source>
        <dbReference type="RefSeq" id="XP_022146487.1"/>
    </source>
</evidence>
<dbReference type="InterPro" id="IPR012951">
    <property type="entry name" value="BBE"/>
</dbReference>
<dbReference type="Gene3D" id="3.40.462.20">
    <property type="match status" value="1"/>
</dbReference>
<dbReference type="GO" id="GO:0071949">
    <property type="term" value="F:FAD binding"/>
    <property type="evidence" value="ECO:0007669"/>
    <property type="project" value="InterPro"/>
</dbReference>
<dbReference type="SUPFAM" id="SSF56176">
    <property type="entry name" value="FAD-binding/transporter-associated domain-like"/>
    <property type="match status" value="1"/>
</dbReference>
<dbReference type="Gene3D" id="3.30.43.10">
    <property type="entry name" value="Uridine Diphospho-n-acetylenolpyruvylglucosamine Reductase, domain 2"/>
    <property type="match status" value="1"/>
</dbReference>
<dbReference type="PROSITE" id="PS51387">
    <property type="entry name" value="FAD_PCMH"/>
    <property type="match status" value="1"/>
</dbReference>
<evidence type="ECO:0000256" key="7">
    <source>
        <dbReference type="ARBA" id="ARBA00023180"/>
    </source>
</evidence>
<dbReference type="Gene3D" id="3.30.465.10">
    <property type="match status" value="1"/>
</dbReference>
<accession>A0A6J1CZP7</accession>
<proteinExistence type="inferred from homology"/>
<evidence type="ECO:0000256" key="8">
    <source>
        <dbReference type="SAM" id="SignalP"/>
    </source>
</evidence>
<dbReference type="InterPro" id="IPR016166">
    <property type="entry name" value="FAD-bd_PCMH"/>
</dbReference>
<protein>
    <submittedName>
        <fullName evidence="11">Berberine bridge enzyme-like 8</fullName>
    </submittedName>
</protein>
<dbReference type="InterPro" id="IPR036318">
    <property type="entry name" value="FAD-bd_PCMH-like_sf"/>
</dbReference>
<feature type="domain" description="FAD-binding PCMH-type" evidence="9">
    <location>
        <begin position="85"/>
        <end position="259"/>
    </location>
</feature>
<keyword evidence="7" id="KW-0325">Glycoprotein</keyword>
<comment type="cofactor">
    <cofactor evidence="1">
        <name>FAD</name>
        <dbReference type="ChEBI" id="CHEBI:57692"/>
    </cofactor>
</comment>
<name>A0A6J1CZP7_MOMCH</name>
<evidence type="ECO:0000256" key="5">
    <source>
        <dbReference type="ARBA" id="ARBA00022827"/>
    </source>
</evidence>